<evidence type="ECO:0000313" key="2">
    <source>
        <dbReference type="Proteomes" id="UP001314229"/>
    </source>
</evidence>
<dbReference type="AlphaFoldDB" id="A0AAV1NT52"/>
<comment type="caution">
    <text evidence="1">The sequence shown here is derived from an EMBL/GenBank/DDBJ whole genome shotgun (WGS) entry which is preliminary data.</text>
</comment>
<reference evidence="1 2" key="1">
    <citation type="submission" date="2024-01" db="EMBL/GenBank/DDBJ databases">
        <authorList>
            <person name="Alioto T."/>
            <person name="Alioto T."/>
            <person name="Gomez Garrido J."/>
        </authorList>
    </citation>
    <scope>NUCLEOTIDE SEQUENCE [LARGE SCALE GENOMIC DNA]</scope>
</reference>
<protein>
    <submittedName>
        <fullName evidence="1">Uncharacterized protein</fullName>
    </submittedName>
</protein>
<sequence length="70" mass="8208">MAEDLWIWVRKREGGPVTAGLNYGPGEMIRYKSIKAEILTSNTPDERYADCTEDYKTCKNNFYQQELDFH</sequence>
<dbReference type="Proteomes" id="UP001314229">
    <property type="component" value="Unassembled WGS sequence"/>
</dbReference>
<proteinExistence type="predicted"/>
<gene>
    <name evidence="1" type="ORF">FSCOSCO3_A018971</name>
</gene>
<dbReference type="EMBL" id="CAWUFR010000057">
    <property type="protein sequence ID" value="CAK6962330.1"/>
    <property type="molecule type" value="Genomic_DNA"/>
</dbReference>
<accession>A0AAV1NT52</accession>
<organism evidence="1 2">
    <name type="scientific">Scomber scombrus</name>
    <name type="common">Atlantic mackerel</name>
    <name type="synonym">Scomber vernalis</name>
    <dbReference type="NCBI Taxonomy" id="13677"/>
    <lineage>
        <taxon>Eukaryota</taxon>
        <taxon>Metazoa</taxon>
        <taxon>Chordata</taxon>
        <taxon>Craniata</taxon>
        <taxon>Vertebrata</taxon>
        <taxon>Euteleostomi</taxon>
        <taxon>Actinopterygii</taxon>
        <taxon>Neopterygii</taxon>
        <taxon>Teleostei</taxon>
        <taxon>Neoteleostei</taxon>
        <taxon>Acanthomorphata</taxon>
        <taxon>Pelagiaria</taxon>
        <taxon>Scombriformes</taxon>
        <taxon>Scombridae</taxon>
        <taxon>Scomber</taxon>
    </lineage>
</organism>
<name>A0AAV1NT52_SCOSC</name>
<evidence type="ECO:0000313" key="1">
    <source>
        <dbReference type="EMBL" id="CAK6962330.1"/>
    </source>
</evidence>
<keyword evidence="2" id="KW-1185">Reference proteome</keyword>